<gene>
    <name evidence="2" type="ORF">BDFB_004701</name>
</gene>
<reference evidence="2 3" key="1">
    <citation type="submission" date="2017-03" db="EMBL/GenBank/DDBJ databases">
        <title>Genome of the blue death feigning beetle - Asbolus verrucosus.</title>
        <authorList>
            <person name="Rider S.D."/>
        </authorList>
    </citation>
    <scope>NUCLEOTIDE SEQUENCE [LARGE SCALE GENOMIC DNA]</scope>
    <source>
        <strain evidence="2">Butters</strain>
        <tissue evidence="2">Head and leg muscle</tissue>
    </source>
</reference>
<feature type="transmembrane region" description="Helical" evidence="1">
    <location>
        <begin position="333"/>
        <end position="356"/>
    </location>
</feature>
<keyword evidence="1" id="KW-0472">Membrane</keyword>
<dbReference type="Proteomes" id="UP000292052">
    <property type="component" value="Unassembled WGS sequence"/>
</dbReference>
<evidence type="ECO:0000313" key="2">
    <source>
        <dbReference type="EMBL" id="RZC39743.1"/>
    </source>
</evidence>
<keyword evidence="1" id="KW-0812">Transmembrane</keyword>
<dbReference type="AlphaFoldDB" id="A0A482W4P5"/>
<accession>A0A482W4P5</accession>
<evidence type="ECO:0000313" key="3">
    <source>
        <dbReference type="Proteomes" id="UP000292052"/>
    </source>
</evidence>
<proteinExistence type="predicted"/>
<name>A0A482W4P5_ASBVE</name>
<keyword evidence="3" id="KW-1185">Reference proteome</keyword>
<dbReference type="STRING" id="1661398.A0A482W4P5"/>
<organism evidence="2 3">
    <name type="scientific">Asbolus verrucosus</name>
    <name type="common">Desert ironclad beetle</name>
    <dbReference type="NCBI Taxonomy" id="1661398"/>
    <lineage>
        <taxon>Eukaryota</taxon>
        <taxon>Metazoa</taxon>
        <taxon>Ecdysozoa</taxon>
        <taxon>Arthropoda</taxon>
        <taxon>Hexapoda</taxon>
        <taxon>Insecta</taxon>
        <taxon>Pterygota</taxon>
        <taxon>Neoptera</taxon>
        <taxon>Endopterygota</taxon>
        <taxon>Coleoptera</taxon>
        <taxon>Polyphaga</taxon>
        <taxon>Cucujiformia</taxon>
        <taxon>Tenebrionidae</taxon>
        <taxon>Pimeliinae</taxon>
        <taxon>Asbolus</taxon>
    </lineage>
</organism>
<evidence type="ECO:0000256" key="1">
    <source>
        <dbReference type="SAM" id="Phobius"/>
    </source>
</evidence>
<comment type="caution">
    <text evidence="2">The sequence shown here is derived from an EMBL/GenBank/DDBJ whole genome shotgun (WGS) entry which is preliminary data.</text>
</comment>
<protein>
    <submittedName>
        <fullName evidence="2">Uncharacterized protein</fullName>
    </submittedName>
</protein>
<feature type="transmembrane region" description="Helical" evidence="1">
    <location>
        <begin position="362"/>
        <end position="381"/>
    </location>
</feature>
<dbReference type="EMBL" id="QDEB01031696">
    <property type="protein sequence ID" value="RZC39743.1"/>
    <property type="molecule type" value="Genomic_DNA"/>
</dbReference>
<sequence>MTKIHRQKSVYFLDELVKYLTSISSFSQAHVKPQIAESELFATPPSPVTKVKGKRRRVVEKETPQSQLEQIIQKITAQEAGVEVEPARLTLEPVLQTRIDDITLREVQPQIQDVITVGDIGILREEDLAQLQELLKFTSRLVQKRQNKYPKNALHPQKRYVKLQLKKFEHHHAKNRWKLRFQHLHHCRFLSKCKSTSEPMREEVMAVAPEEPVIASPKKKRRLLDVEPALVSDVLMAPEIPSREFTGSAVFLPQETVIEPVMVPLIPEKNRQQEIVNKVFQSERDRLTLEELCSKPINKLNVARTFNDLLVLCRSGYVKLISENSSFFFTRTFVIFIFLVVVIIVVLLGFIVIVITITASNFIIVVLIVVGRLSLPSEFMASC</sequence>
<dbReference type="OrthoDB" id="10071381at2759"/>
<keyword evidence="1" id="KW-1133">Transmembrane helix</keyword>